<comment type="subcellular location">
    <subcellularLocation>
        <location evidence="1">Cell membrane</location>
        <topology evidence="1">Multi-pass membrane protein</topology>
    </subcellularLocation>
</comment>
<proteinExistence type="predicted"/>
<evidence type="ECO:0000256" key="4">
    <source>
        <dbReference type="ARBA" id="ARBA00022989"/>
    </source>
</evidence>
<keyword evidence="2" id="KW-1003">Cell membrane</keyword>
<feature type="transmembrane region" description="Helical" evidence="6">
    <location>
        <begin position="379"/>
        <end position="398"/>
    </location>
</feature>
<dbReference type="PANTHER" id="PTHR43738">
    <property type="entry name" value="ABC TRANSPORTER, MEMBRANE PROTEIN"/>
    <property type="match status" value="1"/>
</dbReference>
<dbReference type="InterPro" id="IPR025857">
    <property type="entry name" value="MacB_PCD"/>
</dbReference>
<dbReference type="OrthoDB" id="9784014at2"/>
<dbReference type="InterPro" id="IPR003838">
    <property type="entry name" value="ABC3_permease_C"/>
</dbReference>
<dbReference type="STRING" id="1177982.SAMN04489711_105144"/>
<dbReference type="AlphaFoldDB" id="A0A1I2DFS1"/>
<dbReference type="Pfam" id="PF02687">
    <property type="entry name" value="FtsX"/>
    <property type="match status" value="1"/>
</dbReference>
<evidence type="ECO:0000259" key="8">
    <source>
        <dbReference type="Pfam" id="PF12704"/>
    </source>
</evidence>
<feature type="transmembrane region" description="Helical" evidence="6">
    <location>
        <begin position="327"/>
        <end position="358"/>
    </location>
</feature>
<evidence type="ECO:0000259" key="7">
    <source>
        <dbReference type="Pfam" id="PF02687"/>
    </source>
</evidence>
<dbReference type="InterPro" id="IPR051125">
    <property type="entry name" value="ABC-4/HrtB_transporter"/>
</dbReference>
<evidence type="ECO:0000313" key="9">
    <source>
        <dbReference type="EMBL" id="SFE78800.1"/>
    </source>
</evidence>
<dbReference type="PANTHER" id="PTHR43738:SF2">
    <property type="entry name" value="ABC TRANSPORTER PERMEASE"/>
    <property type="match status" value="1"/>
</dbReference>
<accession>A0A1I2DFS1</accession>
<reference evidence="10" key="1">
    <citation type="submission" date="2016-10" db="EMBL/GenBank/DDBJ databases">
        <authorList>
            <person name="Varghese N."/>
            <person name="Submissions S."/>
        </authorList>
    </citation>
    <scope>NUCLEOTIDE SEQUENCE [LARGE SCALE GENOMIC DNA]</scope>
    <source>
        <strain evidence="10">DSM 27981</strain>
    </source>
</reference>
<feature type="transmembrane region" description="Helical" evidence="6">
    <location>
        <begin position="283"/>
        <end position="307"/>
    </location>
</feature>
<dbReference type="RefSeq" id="WP_092939384.1">
    <property type="nucleotide sequence ID" value="NZ_FONX01000005.1"/>
</dbReference>
<feature type="domain" description="MacB-like periplasmic core" evidence="8">
    <location>
        <begin position="23"/>
        <end position="231"/>
    </location>
</feature>
<keyword evidence="5 6" id="KW-0472">Membrane</keyword>
<dbReference type="Pfam" id="PF12704">
    <property type="entry name" value="MacB_PCD"/>
    <property type="match status" value="1"/>
</dbReference>
<evidence type="ECO:0000256" key="1">
    <source>
        <dbReference type="ARBA" id="ARBA00004651"/>
    </source>
</evidence>
<evidence type="ECO:0000313" key="10">
    <source>
        <dbReference type="Proteomes" id="UP000199119"/>
    </source>
</evidence>
<dbReference type="GO" id="GO:0005886">
    <property type="term" value="C:plasma membrane"/>
    <property type="evidence" value="ECO:0007669"/>
    <property type="project" value="UniProtKB-SubCell"/>
</dbReference>
<keyword evidence="4 6" id="KW-1133">Transmembrane helix</keyword>
<sequence length="412" mass="43127">MKTAASVAALAWRYLWARPLQAVLNLLLLALGLAVVTLVLLVGTQIDRGFERDVQGIDLVVGAKGSPLQLILAGVFHIDVPPGNIALADFQELQRNPMVAQAIPLSLGDSFRGYRIVGTTPEYPAHYGATLAQGTLWQAPLQAVLGAGVAQAMAEAGDAQGGALIGRRFVGTHGLGSGGHEHGDHPYTVVGVLAPCGCVLDRLVLTSLESVWQVHEHAQADDPDDLAELRKEREVTLALVRYRSPLAAVTLPRAINSGTPMQAAAPAVEITRLVRLLGVGADVLRALGGVLLGVAALSVFMALWNAVRERRADMALLRLLGAPPRRVAGLLLAEALWLALLASALGLAVGHGLAALAGQMLRAQGSMPVSGALWLPEEWAVPALACAVACLAALLPVVRAYRTDVADLLAQP</sequence>
<evidence type="ECO:0000256" key="5">
    <source>
        <dbReference type="ARBA" id="ARBA00023136"/>
    </source>
</evidence>
<keyword evidence="3 6" id="KW-0812">Transmembrane</keyword>
<dbReference type="Proteomes" id="UP000199119">
    <property type="component" value="Unassembled WGS sequence"/>
</dbReference>
<gene>
    <name evidence="9" type="ORF">SAMN04489711_105144</name>
</gene>
<name>A0A1I2DFS1_9BURK</name>
<feature type="transmembrane region" description="Helical" evidence="6">
    <location>
        <begin position="27"/>
        <end position="46"/>
    </location>
</feature>
<evidence type="ECO:0000256" key="2">
    <source>
        <dbReference type="ARBA" id="ARBA00022475"/>
    </source>
</evidence>
<dbReference type="EMBL" id="FONX01000005">
    <property type="protein sequence ID" value="SFE78800.1"/>
    <property type="molecule type" value="Genomic_DNA"/>
</dbReference>
<feature type="domain" description="ABC3 transporter permease C-terminal" evidence="7">
    <location>
        <begin position="287"/>
        <end position="403"/>
    </location>
</feature>
<keyword evidence="10" id="KW-1185">Reference proteome</keyword>
<protein>
    <submittedName>
        <fullName evidence="9">Putative ABC transport system permease protein</fullName>
    </submittedName>
</protein>
<evidence type="ECO:0000256" key="3">
    <source>
        <dbReference type="ARBA" id="ARBA00022692"/>
    </source>
</evidence>
<evidence type="ECO:0000256" key="6">
    <source>
        <dbReference type="SAM" id="Phobius"/>
    </source>
</evidence>
<organism evidence="9 10">
    <name type="scientific">Paracidovorax wautersii</name>
    <dbReference type="NCBI Taxonomy" id="1177982"/>
    <lineage>
        <taxon>Bacteria</taxon>
        <taxon>Pseudomonadati</taxon>
        <taxon>Pseudomonadota</taxon>
        <taxon>Betaproteobacteria</taxon>
        <taxon>Burkholderiales</taxon>
        <taxon>Comamonadaceae</taxon>
        <taxon>Paracidovorax</taxon>
    </lineage>
</organism>